<keyword evidence="1" id="KW-0472">Membrane</keyword>
<proteinExistence type="predicted"/>
<accession>A0A1I7JJG8</accession>
<feature type="transmembrane region" description="Helical" evidence="1">
    <location>
        <begin position="47"/>
        <end position="69"/>
    </location>
</feature>
<evidence type="ECO:0000313" key="2">
    <source>
        <dbReference type="EMBL" id="SFU85297.1"/>
    </source>
</evidence>
<dbReference type="InterPro" id="IPR021529">
    <property type="entry name" value="DUF2798"/>
</dbReference>
<dbReference type="EMBL" id="FPCA01000003">
    <property type="protein sequence ID" value="SFU85297.1"/>
    <property type="molecule type" value="Genomic_DNA"/>
</dbReference>
<gene>
    <name evidence="2" type="ORF">SAMN04487941_2943</name>
</gene>
<dbReference type="AlphaFoldDB" id="A0A1I7JJG8"/>
<name>A0A1I7JJG8_9BACT</name>
<dbReference type="OrthoDB" id="854078at2"/>
<evidence type="ECO:0008006" key="4">
    <source>
        <dbReference type="Google" id="ProtNLM"/>
    </source>
</evidence>
<reference evidence="3" key="1">
    <citation type="submission" date="2016-10" db="EMBL/GenBank/DDBJ databases">
        <authorList>
            <person name="Varghese N."/>
        </authorList>
    </citation>
    <scope>NUCLEOTIDE SEQUENCE [LARGE SCALE GENOMIC DNA]</scope>
    <source>
        <strain evidence="3">DSM 18820</strain>
    </source>
</reference>
<sequence>MKRRLPKSLLGRKLLLIALISLLLASALQLYTFGLSADFFGRWLRSFFVFFVMIAVTVLAIIPGVNYVVARFIRK</sequence>
<evidence type="ECO:0000313" key="3">
    <source>
        <dbReference type="Proteomes" id="UP000182491"/>
    </source>
</evidence>
<organism evidence="2 3">
    <name type="scientific">Pontibacter akesuensis</name>
    <dbReference type="NCBI Taxonomy" id="388950"/>
    <lineage>
        <taxon>Bacteria</taxon>
        <taxon>Pseudomonadati</taxon>
        <taxon>Bacteroidota</taxon>
        <taxon>Cytophagia</taxon>
        <taxon>Cytophagales</taxon>
        <taxon>Hymenobacteraceae</taxon>
        <taxon>Pontibacter</taxon>
    </lineage>
</organism>
<keyword evidence="1" id="KW-1133">Transmembrane helix</keyword>
<keyword evidence="3" id="KW-1185">Reference proteome</keyword>
<protein>
    <recommendedName>
        <fullName evidence="4">DUF2798 domain-containing protein</fullName>
    </recommendedName>
</protein>
<evidence type="ECO:0000256" key="1">
    <source>
        <dbReference type="SAM" id="Phobius"/>
    </source>
</evidence>
<dbReference type="Proteomes" id="UP000182491">
    <property type="component" value="Unassembled WGS sequence"/>
</dbReference>
<keyword evidence="1" id="KW-0812">Transmembrane</keyword>
<dbReference type="RefSeq" id="WP_068838096.1">
    <property type="nucleotide sequence ID" value="NZ_BMXC01000003.1"/>
</dbReference>
<dbReference type="Pfam" id="PF11391">
    <property type="entry name" value="DUF2798"/>
    <property type="match status" value="1"/>
</dbReference>
<dbReference type="STRING" id="388950.GCA_001611675_02122"/>